<evidence type="ECO:0000256" key="1">
    <source>
        <dbReference type="SAM" id="MobiDB-lite"/>
    </source>
</evidence>
<dbReference type="InParanoid" id="A0A2P5FB21"/>
<name>A0A2P5FB21_TREOI</name>
<protein>
    <submittedName>
        <fullName evidence="2">Uncharacterized protein</fullName>
    </submittedName>
</protein>
<proteinExistence type="predicted"/>
<sequence length="120" mass="13651">MRNDNEDEYPVSSGETSDTRGQVNDKATRVINDPQLRKPALRAPHTKRTDSIGERNPEGHEQHPRLEAHPSQQGPTNEDHRQGREHELEIHHARVRYLAQEGLFEEEPLAQNEPGPAQKG</sequence>
<comment type="caution">
    <text evidence="2">The sequence shown here is derived from an EMBL/GenBank/DDBJ whole genome shotgun (WGS) entry which is preliminary data.</text>
</comment>
<keyword evidence="3" id="KW-1185">Reference proteome</keyword>
<feature type="region of interest" description="Disordered" evidence="1">
    <location>
        <begin position="1"/>
        <end position="120"/>
    </location>
</feature>
<accession>A0A2P5FB21</accession>
<evidence type="ECO:0000313" key="3">
    <source>
        <dbReference type="Proteomes" id="UP000237000"/>
    </source>
</evidence>
<feature type="compositionally biased region" description="Polar residues" evidence="1">
    <location>
        <begin position="13"/>
        <end position="22"/>
    </location>
</feature>
<feature type="compositionally biased region" description="Basic and acidic residues" evidence="1">
    <location>
        <begin position="77"/>
        <end position="92"/>
    </location>
</feature>
<gene>
    <name evidence="2" type="ORF">TorRG33x02_091910</name>
</gene>
<feature type="compositionally biased region" description="Basic and acidic residues" evidence="1">
    <location>
        <begin position="47"/>
        <end position="68"/>
    </location>
</feature>
<evidence type="ECO:0000313" key="2">
    <source>
        <dbReference type="EMBL" id="PON94992.1"/>
    </source>
</evidence>
<dbReference type="AlphaFoldDB" id="A0A2P5FB21"/>
<organism evidence="2 3">
    <name type="scientific">Trema orientale</name>
    <name type="common">Charcoal tree</name>
    <name type="synonym">Celtis orientalis</name>
    <dbReference type="NCBI Taxonomy" id="63057"/>
    <lineage>
        <taxon>Eukaryota</taxon>
        <taxon>Viridiplantae</taxon>
        <taxon>Streptophyta</taxon>
        <taxon>Embryophyta</taxon>
        <taxon>Tracheophyta</taxon>
        <taxon>Spermatophyta</taxon>
        <taxon>Magnoliopsida</taxon>
        <taxon>eudicotyledons</taxon>
        <taxon>Gunneridae</taxon>
        <taxon>Pentapetalae</taxon>
        <taxon>rosids</taxon>
        <taxon>fabids</taxon>
        <taxon>Rosales</taxon>
        <taxon>Cannabaceae</taxon>
        <taxon>Trema</taxon>
    </lineage>
</organism>
<reference evidence="3" key="1">
    <citation type="submission" date="2016-06" db="EMBL/GenBank/DDBJ databases">
        <title>Parallel loss of symbiosis genes in relatives of nitrogen-fixing non-legume Parasponia.</title>
        <authorList>
            <person name="Van Velzen R."/>
            <person name="Holmer R."/>
            <person name="Bu F."/>
            <person name="Rutten L."/>
            <person name="Van Zeijl A."/>
            <person name="Liu W."/>
            <person name="Santuari L."/>
            <person name="Cao Q."/>
            <person name="Sharma T."/>
            <person name="Shen D."/>
            <person name="Roswanjaya Y."/>
            <person name="Wardhani T."/>
            <person name="Kalhor M.S."/>
            <person name="Jansen J."/>
            <person name="Van den Hoogen J."/>
            <person name="Gungor B."/>
            <person name="Hartog M."/>
            <person name="Hontelez J."/>
            <person name="Verver J."/>
            <person name="Yang W.-C."/>
            <person name="Schijlen E."/>
            <person name="Repin R."/>
            <person name="Schilthuizen M."/>
            <person name="Schranz E."/>
            <person name="Heidstra R."/>
            <person name="Miyata K."/>
            <person name="Fedorova E."/>
            <person name="Kohlen W."/>
            <person name="Bisseling T."/>
            <person name="Smit S."/>
            <person name="Geurts R."/>
        </authorList>
    </citation>
    <scope>NUCLEOTIDE SEQUENCE [LARGE SCALE GENOMIC DNA]</scope>
    <source>
        <strain evidence="3">cv. RG33-2</strain>
    </source>
</reference>
<dbReference type="EMBL" id="JXTC01000047">
    <property type="protein sequence ID" value="PON94992.1"/>
    <property type="molecule type" value="Genomic_DNA"/>
</dbReference>
<dbReference type="OrthoDB" id="10284237at2759"/>
<dbReference type="Proteomes" id="UP000237000">
    <property type="component" value="Unassembled WGS sequence"/>
</dbReference>